<protein>
    <submittedName>
        <fullName evidence="2">Uncharacterized protein</fullName>
    </submittedName>
</protein>
<evidence type="ECO:0000313" key="3">
    <source>
        <dbReference type="Proteomes" id="UP000233469"/>
    </source>
</evidence>
<gene>
    <name evidence="2" type="ORF">RhiirC2_407933</name>
</gene>
<evidence type="ECO:0000313" key="2">
    <source>
        <dbReference type="EMBL" id="PKK71796.1"/>
    </source>
</evidence>
<dbReference type="VEuPathDB" id="FungiDB:RhiirFUN_011074"/>
<reference evidence="2 3" key="2">
    <citation type="submission" date="2017-10" db="EMBL/GenBank/DDBJ databases">
        <title>Extensive intraspecific genome diversity in a model arbuscular mycorrhizal fungus.</title>
        <authorList>
            <person name="Chen E.C.H."/>
            <person name="Morin E."/>
            <person name="Baudet D."/>
            <person name="Noel J."/>
            <person name="Ndikumana S."/>
            <person name="Charron P."/>
            <person name="St-Onge C."/>
            <person name="Giorgi J."/>
            <person name="Grigoriev I.V."/>
            <person name="Roux C."/>
            <person name="Martin F.M."/>
            <person name="Corradi N."/>
        </authorList>
    </citation>
    <scope>NUCLEOTIDE SEQUENCE [LARGE SCALE GENOMIC DNA]</scope>
    <source>
        <strain evidence="2 3">C2</strain>
    </source>
</reference>
<sequence length="105" mass="12080">MNMKIYYDSFQSCASAEDGDGIKVLLSTAASHVKDLTLKISQNNPKKLEADVHRIIGNPWAELILQYFKVLLAIHKNNYYEVYKEHNNMTMYPLFIVLIFIVING</sequence>
<dbReference type="VEuPathDB" id="FungiDB:FUN_015275"/>
<dbReference type="AlphaFoldDB" id="A0A2N1ND31"/>
<dbReference type="EMBL" id="LLXL01000484">
    <property type="protein sequence ID" value="PKK71796.1"/>
    <property type="molecule type" value="Genomic_DNA"/>
</dbReference>
<evidence type="ECO:0000256" key="1">
    <source>
        <dbReference type="SAM" id="Phobius"/>
    </source>
</evidence>
<proteinExistence type="predicted"/>
<name>A0A2N1ND31_9GLOM</name>
<accession>A0A2N1ND31</accession>
<dbReference type="Proteomes" id="UP000233469">
    <property type="component" value="Unassembled WGS sequence"/>
</dbReference>
<keyword evidence="1" id="KW-1133">Transmembrane helix</keyword>
<feature type="transmembrane region" description="Helical" evidence="1">
    <location>
        <begin position="86"/>
        <end position="103"/>
    </location>
</feature>
<organism evidence="2 3">
    <name type="scientific">Rhizophagus irregularis</name>
    <dbReference type="NCBI Taxonomy" id="588596"/>
    <lineage>
        <taxon>Eukaryota</taxon>
        <taxon>Fungi</taxon>
        <taxon>Fungi incertae sedis</taxon>
        <taxon>Mucoromycota</taxon>
        <taxon>Glomeromycotina</taxon>
        <taxon>Glomeromycetes</taxon>
        <taxon>Glomerales</taxon>
        <taxon>Glomeraceae</taxon>
        <taxon>Rhizophagus</taxon>
    </lineage>
</organism>
<reference evidence="2 3" key="1">
    <citation type="submission" date="2016-04" db="EMBL/GenBank/DDBJ databases">
        <title>Genome analyses suggest a sexual origin of heterokaryosis in a supposedly ancient asexual fungus.</title>
        <authorList>
            <person name="Ropars J."/>
            <person name="Sedzielewska K."/>
            <person name="Noel J."/>
            <person name="Charron P."/>
            <person name="Farinelli L."/>
            <person name="Marton T."/>
            <person name="Kruger M."/>
            <person name="Pelin A."/>
            <person name="Brachmann A."/>
            <person name="Corradi N."/>
        </authorList>
    </citation>
    <scope>NUCLEOTIDE SEQUENCE [LARGE SCALE GENOMIC DNA]</scope>
    <source>
        <strain evidence="2 3">C2</strain>
    </source>
</reference>
<comment type="caution">
    <text evidence="2">The sequence shown here is derived from an EMBL/GenBank/DDBJ whole genome shotgun (WGS) entry which is preliminary data.</text>
</comment>
<dbReference type="VEuPathDB" id="FungiDB:RhiirA1_457180"/>
<keyword evidence="1" id="KW-0472">Membrane</keyword>
<keyword evidence="1" id="KW-0812">Transmembrane</keyword>